<dbReference type="GO" id="GO:0003723">
    <property type="term" value="F:RNA binding"/>
    <property type="evidence" value="ECO:0007669"/>
    <property type="project" value="UniProtKB-UniRule"/>
</dbReference>
<feature type="domain" description="SAM-dependent MTase RsmB/NOP-type" evidence="15">
    <location>
        <begin position="162"/>
        <end position="416"/>
    </location>
</feature>
<dbReference type="EC" id="2.1.1.176" evidence="4"/>
<gene>
    <name evidence="16" type="primary">rsmB</name>
    <name evidence="16" type="ORF">JQU52_03500</name>
</gene>
<dbReference type="PANTHER" id="PTHR22807:SF61">
    <property type="entry name" value="NOL1_NOP2_SUN FAMILY PROTEIN _ ANTITERMINATION NUSB DOMAIN-CONTAINING PROTEIN"/>
    <property type="match status" value="1"/>
</dbReference>
<evidence type="ECO:0000256" key="8">
    <source>
        <dbReference type="ARBA" id="ARBA00022679"/>
    </source>
</evidence>
<dbReference type="CDD" id="cd02440">
    <property type="entry name" value="AdoMet_MTases"/>
    <property type="match status" value="1"/>
</dbReference>
<dbReference type="GO" id="GO:0005737">
    <property type="term" value="C:cytoplasm"/>
    <property type="evidence" value="ECO:0007669"/>
    <property type="project" value="UniProtKB-SubCell"/>
</dbReference>
<keyword evidence="9 14" id="KW-0949">S-adenosyl-L-methionine</keyword>
<feature type="active site" description="Nucleophile" evidence="14">
    <location>
        <position position="370"/>
    </location>
</feature>
<comment type="subcellular location">
    <subcellularLocation>
        <location evidence="2">Cytoplasm</location>
    </subcellularLocation>
</comment>
<evidence type="ECO:0000313" key="17">
    <source>
        <dbReference type="Proteomes" id="UP000653156"/>
    </source>
</evidence>
<evidence type="ECO:0000256" key="2">
    <source>
        <dbReference type="ARBA" id="ARBA00004496"/>
    </source>
</evidence>
<organism evidence="16 17">
    <name type="scientific">Paralysiella testudinis</name>
    <dbReference type="NCBI Taxonomy" id="2809020"/>
    <lineage>
        <taxon>Bacteria</taxon>
        <taxon>Pseudomonadati</taxon>
        <taxon>Pseudomonadota</taxon>
        <taxon>Betaproteobacteria</taxon>
        <taxon>Neisseriales</taxon>
        <taxon>Neisseriaceae</taxon>
        <taxon>Paralysiella</taxon>
    </lineage>
</organism>
<dbReference type="PROSITE" id="PS51686">
    <property type="entry name" value="SAM_MT_RSMB_NOP"/>
    <property type="match status" value="1"/>
</dbReference>
<reference evidence="16" key="1">
    <citation type="submission" date="2021-02" db="EMBL/GenBank/DDBJ databases">
        <title>Neisseriaceae sp. 26B isolated from the cloaca of a Common Toad-headed Turtle (Mesoclemmys nasuta).</title>
        <authorList>
            <person name="Spergser J."/>
            <person name="Busse H.-J."/>
        </authorList>
    </citation>
    <scope>NUCLEOTIDE SEQUENCE</scope>
    <source>
        <strain evidence="16">26B</strain>
    </source>
</reference>
<dbReference type="Proteomes" id="UP000653156">
    <property type="component" value="Chromosome"/>
</dbReference>
<evidence type="ECO:0000259" key="15">
    <source>
        <dbReference type="PROSITE" id="PS51686"/>
    </source>
</evidence>
<dbReference type="AlphaFoldDB" id="A0A892ZJ25"/>
<evidence type="ECO:0000256" key="12">
    <source>
        <dbReference type="ARBA" id="ARBA00031088"/>
    </source>
</evidence>
<evidence type="ECO:0000256" key="6">
    <source>
        <dbReference type="ARBA" id="ARBA00022552"/>
    </source>
</evidence>
<name>A0A892ZJ25_9NEIS</name>
<evidence type="ECO:0000256" key="1">
    <source>
        <dbReference type="ARBA" id="ARBA00002724"/>
    </source>
</evidence>
<evidence type="ECO:0000256" key="3">
    <source>
        <dbReference type="ARBA" id="ARBA00007494"/>
    </source>
</evidence>
<sequence length="416" mass="45864">MSMAQAQRLAAHTVAAVAAGRNLSDVLAELWQQYPQLSPAEKGALQDMAYGCQRQRGLLQQLLRQMLKTPPPAAVHSILMVALYQLRFTRNASHAVVNEAVRQAGKTAPAYKNLANAVLRRFLREQDHLVQAALQHEEAKYNLPAWWLADLRRHYPQHWHNIAAAFQQHPPLTLRVNRRHGNAESYLATLQAAGIAADALGDYAVRLAQPLPVSAIPGFAEGWVSVQDWGAQQAAPLLNPQAGERILDACAAPGGKSGHLLELADCNLTAIDVDAQRLSRVSDNLQRLNLHATLHVADAQQTNTWYDGKPFDAILADVPCTASGVARRHPDIKWLRQPQDAAKMAQQQAGMLDALWQTLKPGGRLLLATCSLFPAENQQQHDAFLNRHADARPRQVHVLLPNGKQDGFYYALIDKA</sequence>
<dbReference type="InterPro" id="IPR054728">
    <property type="entry name" value="RsmB-like_ferredoxin"/>
</dbReference>
<dbReference type="FunFam" id="3.30.70.1170:FF:000002">
    <property type="entry name" value="Ribosomal RNA small subunit methyltransferase B"/>
    <property type="match status" value="1"/>
</dbReference>
<dbReference type="SUPFAM" id="SSF48013">
    <property type="entry name" value="NusB-like"/>
    <property type="match status" value="1"/>
</dbReference>
<dbReference type="Pfam" id="PF01189">
    <property type="entry name" value="Methyltr_RsmB-F"/>
    <property type="match status" value="1"/>
</dbReference>
<dbReference type="Gene3D" id="3.30.70.1170">
    <property type="entry name" value="Sun protein, domain 3"/>
    <property type="match status" value="1"/>
</dbReference>
<evidence type="ECO:0000256" key="9">
    <source>
        <dbReference type="ARBA" id="ARBA00022691"/>
    </source>
</evidence>
<keyword evidence="8 14" id="KW-0808">Transferase</keyword>
<dbReference type="InterPro" id="IPR023267">
    <property type="entry name" value="RCMT"/>
</dbReference>
<evidence type="ECO:0000256" key="14">
    <source>
        <dbReference type="PROSITE-ProRule" id="PRU01023"/>
    </source>
</evidence>
<dbReference type="PANTHER" id="PTHR22807">
    <property type="entry name" value="NOP2 YEAST -RELATED NOL1/NOP2/FMU SUN DOMAIN-CONTAINING"/>
    <property type="match status" value="1"/>
</dbReference>
<evidence type="ECO:0000256" key="11">
    <source>
        <dbReference type="ARBA" id="ARBA00030399"/>
    </source>
</evidence>
<feature type="binding site" evidence="14">
    <location>
        <position position="298"/>
    </location>
    <ligand>
        <name>S-adenosyl-L-methionine</name>
        <dbReference type="ChEBI" id="CHEBI:59789"/>
    </ligand>
</feature>
<dbReference type="InterPro" id="IPR049560">
    <property type="entry name" value="MeTrfase_RsmB-F_NOP2_cat"/>
</dbReference>
<keyword evidence="6" id="KW-0698">rRNA processing</keyword>
<dbReference type="GO" id="GO:0006355">
    <property type="term" value="P:regulation of DNA-templated transcription"/>
    <property type="evidence" value="ECO:0007669"/>
    <property type="project" value="InterPro"/>
</dbReference>
<dbReference type="KEGG" id="ptes:JQU52_03500"/>
<dbReference type="Pfam" id="PF22458">
    <property type="entry name" value="RsmF-B_ferredox"/>
    <property type="match status" value="1"/>
</dbReference>
<dbReference type="GO" id="GO:0008649">
    <property type="term" value="F:rRNA methyltransferase activity"/>
    <property type="evidence" value="ECO:0007669"/>
    <property type="project" value="InterPro"/>
</dbReference>
<evidence type="ECO:0000256" key="13">
    <source>
        <dbReference type="ARBA" id="ARBA00047283"/>
    </source>
</evidence>
<dbReference type="InterPro" id="IPR006027">
    <property type="entry name" value="NusB_RsmB_TIM44"/>
</dbReference>
<dbReference type="RefSeq" id="WP_230339763.1">
    <property type="nucleotide sequence ID" value="NZ_CP069798.1"/>
</dbReference>
<dbReference type="NCBIfam" id="NF008149">
    <property type="entry name" value="PRK10901.1"/>
    <property type="match status" value="1"/>
</dbReference>
<dbReference type="FunFam" id="3.40.50.150:FF:000022">
    <property type="entry name" value="Ribosomal RNA small subunit methyltransferase B"/>
    <property type="match status" value="1"/>
</dbReference>
<dbReference type="InterPro" id="IPR029063">
    <property type="entry name" value="SAM-dependent_MTases_sf"/>
</dbReference>
<dbReference type="Gene3D" id="3.40.50.150">
    <property type="entry name" value="Vaccinia Virus protein VP39"/>
    <property type="match status" value="1"/>
</dbReference>
<keyword evidence="10 14" id="KW-0694">RNA-binding</keyword>
<dbReference type="Pfam" id="PF01029">
    <property type="entry name" value="NusB"/>
    <property type="match status" value="1"/>
</dbReference>
<accession>A0A892ZJ25</accession>
<comment type="similarity">
    <text evidence="3 14">Belongs to the class I-like SAM-binding methyltransferase superfamily. RsmB/NOP family.</text>
</comment>
<feature type="binding site" evidence="14">
    <location>
        <begin position="250"/>
        <end position="256"/>
    </location>
    <ligand>
        <name>S-adenosyl-L-methionine</name>
        <dbReference type="ChEBI" id="CHEBI:59789"/>
    </ligand>
</feature>
<dbReference type="EMBL" id="CP069798">
    <property type="protein sequence ID" value="QRQ82480.1"/>
    <property type="molecule type" value="Genomic_DNA"/>
</dbReference>
<comment type="function">
    <text evidence="1">Specifically methylates the cytosine at position 967 (m5C967) of 16S rRNA.</text>
</comment>
<evidence type="ECO:0000256" key="5">
    <source>
        <dbReference type="ARBA" id="ARBA00022490"/>
    </source>
</evidence>
<keyword evidence="17" id="KW-1185">Reference proteome</keyword>
<evidence type="ECO:0000256" key="10">
    <source>
        <dbReference type="ARBA" id="ARBA00022884"/>
    </source>
</evidence>
<comment type="catalytic activity">
    <reaction evidence="13">
        <text>cytidine(967) in 16S rRNA + S-adenosyl-L-methionine = 5-methylcytidine(967) in 16S rRNA + S-adenosyl-L-homocysteine + H(+)</text>
        <dbReference type="Rhea" id="RHEA:42748"/>
        <dbReference type="Rhea" id="RHEA-COMP:10219"/>
        <dbReference type="Rhea" id="RHEA-COMP:10220"/>
        <dbReference type="ChEBI" id="CHEBI:15378"/>
        <dbReference type="ChEBI" id="CHEBI:57856"/>
        <dbReference type="ChEBI" id="CHEBI:59789"/>
        <dbReference type="ChEBI" id="CHEBI:74483"/>
        <dbReference type="ChEBI" id="CHEBI:82748"/>
        <dbReference type="EC" id="2.1.1.176"/>
    </reaction>
</comment>
<evidence type="ECO:0000256" key="7">
    <source>
        <dbReference type="ARBA" id="ARBA00022603"/>
    </source>
</evidence>
<keyword evidence="5" id="KW-0963">Cytoplasm</keyword>
<dbReference type="PRINTS" id="PR02008">
    <property type="entry name" value="RCMTFAMILY"/>
</dbReference>
<evidence type="ECO:0000313" key="16">
    <source>
        <dbReference type="EMBL" id="QRQ82480.1"/>
    </source>
</evidence>
<dbReference type="PROSITE" id="PS01153">
    <property type="entry name" value="NOL1_NOP2_SUN"/>
    <property type="match status" value="1"/>
</dbReference>
<dbReference type="SUPFAM" id="SSF53335">
    <property type="entry name" value="S-adenosyl-L-methionine-dependent methyltransferases"/>
    <property type="match status" value="1"/>
</dbReference>
<dbReference type="NCBIfam" id="TIGR00563">
    <property type="entry name" value="rsmB"/>
    <property type="match status" value="1"/>
</dbReference>
<dbReference type="InterPro" id="IPR001678">
    <property type="entry name" value="MeTrfase_RsmB-F_NOP2_dom"/>
</dbReference>
<dbReference type="Gene3D" id="1.10.940.10">
    <property type="entry name" value="NusB-like"/>
    <property type="match status" value="1"/>
</dbReference>
<dbReference type="InterPro" id="IPR035926">
    <property type="entry name" value="NusB-like_sf"/>
</dbReference>
<dbReference type="InterPro" id="IPR018314">
    <property type="entry name" value="RsmB/NOL1/NOP2-like_CS"/>
</dbReference>
<feature type="binding site" evidence="14">
    <location>
        <position position="317"/>
    </location>
    <ligand>
        <name>S-adenosyl-L-methionine</name>
        <dbReference type="ChEBI" id="CHEBI:59789"/>
    </ligand>
</feature>
<protein>
    <recommendedName>
        <fullName evidence="4">16S rRNA (cytosine(967)-C(5))-methyltransferase</fullName>
        <ecNumber evidence="4">2.1.1.176</ecNumber>
    </recommendedName>
    <alternativeName>
        <fullName evidence="11">16S rRNA m5C967 methyltransferase</fullName>
    </alternativeName>
    <alternativeName>
        <fullName evidence="12">rRNA (cytosine-C(5)-)-methyltransferase RsmB</fullName>
    </alternativeName>
</protein>
<feature type="binding site" evidence="14">
    <location>
        <position position="272"/>
    </location>
    <ligand>
        <name>S-adenosyl-L-methionine</name>
        <dbReference type="ChEBI" id="CHEBI:59789"/>
    </ligand>
</feature>
<proteinExistence type="inferred from homology"/>
<keyword evidence="7 14" id="KW-0489">Methyltransferase</keyword>
<dbReference type="InterPro" id="IPR004573">
    <property type="entry name" value="rRNA_ssu_MeTfrase_B"/>
</dbReference>
<evidence type="ECO:0000256" key="4">
    <source>
        <dbReference type="ARBA" id="ARBA00012140"/>
    </source>
</evidence>